<dbReference type="EMBL" id="GISG01049877">
    <property type="protein sequence ID" value="MBA4625015.1"/>
    <property type="molecule type" value="Transcribed_RNA"/>
</dbReference>
<evidence type="ECO:0000256" key="2">
    <source>
        <dbReference type="SAM" id="Phobius"/>
    </source>
</evidence>
<reference evidence="3" key="1">
    <citation type="journal article" date="2013" name="J. Plant Res.">
        <title>Effect of fungi and light on seed germination of three Opuntia species from semiarid lands of central Mexico.</title>
        <authorList>
            <person name="Delgado-Sanchez P."/>
            <person name="Jimenez-Bremont J.F."/>
            <person name="Guerrero-Gonzalez Mde L."/>
            <person name="Flores J."/>
        </authorList>
    </citation>
    <scope>NUCLEOTIDE SEQUENCE</scope>
    <source>
        <tissue evidence="3">Cladode</tissue>
    </source>
</reference>
<organism evidence="3">
    <name type="scientific">Opuntia streptacantha</name>
    <name type="common">Prickly pear cactus</name>
    <name type="synonym">Opuntia cardona</name>
    <dbReference type="NCBI Taxonomy" id="393608"/>
    <lineage>
        <taxon>Eukaryota</taxon>
        <taxon>Viridiplantae</taxon>
        <taxon>Streptophyta</taxon>
        <taxon>Embryophyta</taxon>
        <taxon>Tracheophyta</taxon>
        <taxon>Spermatophyta</taxon>
        <taxon>Magnoliopsida</taxon>
        <taxon>eudicotyledons</taxon>
        <taxon>Gunneridae</taxon>
        <taxon>Pentapetalae</taxon>
        <taxon>Caryophyllales</taxon>
        <taxon>Cactineae</taxon>
        <taxon>Cactaceae</taxon>
        <taxon>Opuntioideae</taxon>
        <taxon>Opuntia</taxon>
    </lineage>
</organism>
<proteinExistence type="predicted"/>
<feature type="region of interest" description="Disordered" evidence="1">
    <location>
        <begin position="1"/>
        <end position="21"/>
    </location>
</feature>
<protein>
    <submittedName>
        <fullName evidence="3">Uncharacterized protein</fullName>
    </submittedName>
</protein>
<accession>A0A7C8YSF8</accession>
<keyword evidence="2" id="KW-0812">Transmembrane</keyword>
<evidence type="ECO:0000256" key="1">
    <source>
        <dbReference type="SAM" id="MobiDB-lite"/>
    </source>
</evidence>
<evidence type="ECO:0000313" key="3">
    <source>
        <dbReference type="EMBL" id="MBA4625015.1"/>
    </source>
</evidence>
<reference evidence="3" key="2">
    <citation type="submission" date="2020-07" db="EMBL/GenBank/DDBJ databases">
        <authorList>
            <person name="Vera ALvarez R."/>
            <person name="Arias-Moreno D.M."/>
            <person name="Jimenez-Jacinto V."/>
            <person name="Jimenez-Bremont J.F."/>
            <person name="Swaminathan K."/>
            <person name="Moose S.P."/>
            <person name="Guerrero-Gonzalez M.L."/>
            <person name="Marino-Ramirez L."/>
            <person name="Landsman D."/>
            <person name="Rodriguez-Kessler M."/>
            <person name="Delgado-Sanchez P."/>
        </authorList>
    </citation>
    <scope>NUCLEOTIDE SEQUENCE</scope>
    <source>
        <tissue evidence="3">Cladode</tissue>
    </source>
</reference>
<name>A0A7C8YSF8_OPUST</name>
<keyword evidence="2" id="KW-1133">Transmembrane helix</keyword>
<feature type="transmembrane region" description="Helical" evidence="2">
    <location>
        <begin position="73"/>
        <end position="96"/>
    </location>
</feature>
<sequence>MFCDLPVAGGQTQRRAEAPTATRLTSRPSFLSPAFSSLRGARCKCSYDPTLWMESPKSLLHIYNSSLLRLPGFLLVLVFSLGILGLMSNLIVVVLLPKMMMSRSL</sequence>
<keyword evidence="2" id="KW-0472">Membrane</keyword>
<dbReference type="AlphaFoldDB" id="A0A7C8YSF8"/>